<evidence type="ECO:0000256" key="1">
    <source>
        <dbReference type="ARBA" id="ARBA00004418"/>
    </source>
</evidence>
<dbReference type="SUPFAM" id="SSF53850">
    <property type="entry name" value="Periplasmic binding protein-like II"/>
    <property type="match status" value="1"/>
</dbReference>
<evidence type="ECO:0000313" key="3">
    <source>
        <dbReference type="EMBL" id="ORC35456.1"/>
    </source>
</evidence>
<dbReference type="OrthoDB" id="9808332at2"/>
<organism evidence="3 4">
    <name type="scientific">Marispirochaeta aestuarii</name>
    <dbReference type="NCBI Taxonomy" id="1963862"/>
    <lineage>
        <taxon>Bacteria</taxon>
        <taxon>Pseudomonadati</taxon>
        <taxon>Spirochaetota</taxon>
        <taxon>Spirochaetia</taxon>
        <taxon>Spirochaetales</taxon>
        <taxon>Spirochaetaceae</taxon>
        <taxon>Marispirochaeta</taxon>
    </lineage>
</organism>
<accession>A0A1Y1RYH1</accession>
<dbReference type="PANTHER" id="PTHR43649:SF12">
    <property type="entry name" value="DIACETYLCHITOBIOSE BINDING PROTEIN DASA"/>
    <property type="match status" value="1"/>
</dbReference>
<dbReference type="STRING" id="1963862.B4O97_09810"/>
<name>A0A1Y1RYH1_9SPIO</name>
<evidence type="ECO:0000256" key="2">
    <source>
        <dbReference type="ARBA" id="ARBA00008520"/>
    </source>
</evidence>
<sequence>MRLSVPVALLLFSVMLSADPLRVIYMAQAGYDPRDVEQRGREFTEETGIEVTLRFEEYEDIYDLVTGRTGEGDAFDVVLLDNIWTADFVDRGILDPVPDDLRRSVEAGVIAPIYSANMYKGELWGVPFLANFQMLYTNMDLLRRAGFDRPPDTLEEMRHMAAVAREKGVIEYPIFDSLRSEEVLVCELVWLSGAFGNTWDPSRDKLILDRPENRMALEYLLDLKHEGLLNPYSLNAGEMFSAEVFTWGDALFTSNWTFLIGRLEEAAGSGSGAPVFDFTVSTLPYSDSLGASATVSGFQGLAVMKSSTRKDEAWRFISYLSSPEFQRRYLHEFPVWRQVWSEPETRMRDPYFDAKRVQVRGAKVRPVHPRYQEISTIIRKWVYSALEEDVSVRDAFRFIQSEIEELGL</sequence>
<dbReference type="Proteomes" id="UP000192343">
    <property type="component" value="Unassembled WGS sequence"/>
</dbReference>
<dbReference type="GO" id="GO:0042597">
    <property type="term" value="C:periplasmic space"/>
    <property type="evidence" value="ECO:0007669"/>
    <property type="project" value="UniProtKB-SubCell"/>
</dbReference>
<dbReference type="Gene3D" id="3.40.190.10">
    <property type="entry name" value="Periplasmic binding protein-like II"/>
    <property type="match status" value="2"/>
</dbReference>
<comment type="subcellular location">
    <subcellularLocation>
        <location evidence="1">Periplasm</location>
    </subcellularLocation>
</comment>
<dbReference type="EMBL" id="MWQY01000009">
    <property type="protein sequence ID" value="ORC35456.1"/>
    <property type="molecule type" value="Genomic_DNA"/>
</dbReference>
<gene>
    <name evidence="3" type="ORF">B4O97_09810</name>
</gene>
<reference evidence="3 4" key="1">
    <citation type="submission" date="2017-03" db="EMBL/GenBank/DDBJ databases">
        <title>Draft Genome sequence of Marispirochaeta sp. strain JC444.</title>
        <authorList>
            <person name="Shivani Y."/>
            <person name="Subhash Y."/>
            <person name="Sasikala C."/>
            <person name="Ramana C."/>
        </authorList>
    </citation>
    <scope>NUCLEOTIDE SEQUENCE [LARGE SCALE GENOMIC DNA]</scope>
    <source>
        <strain evidence="3 4">JC444</strain>
    </source>
</reference>
<dbReference type="InterPro" id="IPR050490">
    <property type="entry name" value="Bact_solute-bd_prot1"/>
</dbReference>
<dbReference type="PANTHER" id="PTHR43649">
    <property type="entry name" value="ARABINOSE-BINDING PROTEIN-RELATED"/>
    <property type="match status" value="1"/>
</dbReference>
<comment type="similarity">
    <text evidence="2">Belongs to the bacterial solute-binding protein 1 family.</text>
</comment>
<dbReference type="InterPro" id="IPR006059">
    <property type="entry name" value="SBP"/>
</dbReference>
<dbReference type="AlphaFoldDB" id="A0A1Y1RYH1"/>
<dbReference type="Pfam" id="PF01547">
    <property type="entry name" value="SBP_bac_1"/>
    <property type="match status" value="1"/>
</dbReference>
<protein>
    <recommendedName>
        <fullName evidence="5">ABC transporter substrate-binding protein</fullName>
    </recommendedName>
</protein>
<evidence type="ECO:0008006" key="5">
    <source>
        <dbReference type="Google" id="ProtNLM"/>
    </source>
</evidence>
<comment type="caution">
    <text evidence="3">The sequence shown here is derived from an EMBL/GenBank/DDBJ whole genome shotgun (WGS) entry which is preliminary data.</text>
</comment>
<dbReference type="RefSeq" id="WP_083050443.1">
    <property type="nucleotide sequence ID" value="NZ_MWQY01000009.1"/>
</dbReference>
<proteinExistence type="inferred from homology"/>
<keyword evidence="4" id="KW-1185">Reference proteome</keyword>
<evidence type="ECO:0000313" key="4">
    <source>
        <dbReference type="Proteomes" id="UP000192343"/>
    </source>
</evidence>